<name>A0A1G5EYJ7_9FIRM</name>
<dbReference type="Proteomes" id="UP000198636">
    <property type="component" value="Unassembled WGS sequence"/>
</dbReference>
<protein>
    <submittedName>
        <fullName evidence="2">Nitrous oxide-stimulated promoter</fullName>
    </submittedName>
</protein>
<evidence type="ECO:0000256" key="1">
    <source>
        <dbReference type="SAM" id="Phobius"/>
    </source>
</evidence>
<feature type="transmembrane region" description="Helical" evidence="1">
    <location>
        <begin position="87"/>
        <end position="107"/>
    </location>
</feature>
<accession>A0A1G5EYJ7</accession>
<evidence type="ECO:0000313" key="3">
    <source>
        <dbReference type="Proteomes" id="UP000198636"/>
    </source>
</evidence>
<reference evidence="2 3" key="1">
    <citation type="submission" date="2016-10" db="EMBL/GenBank/DDBJ databases">
        <authorList>
            <person name="de Groot N.N."/>
        </authorList>
    </citation>
    <scope>NUCLEOTIDE SEQUENCE [LARGE SCALE GENOMIC DNA]</scope>
    <source>
        <strain evidence="2 3">DSM 18978</strain>
    </source>
</reference>
<evidence type="ECO:0000313" key="2">
    <source>
        <dbReference type="EMBL" id="SCY31984.1"/>
    </source>
</evidence>
<keyword evidence="1" id="KW-0472">Membrane</keyword>
<dbReference type="AlphaFoldDB" id="A0A1G5EYJ7"/>
<dbReference type="NCBIfam" id="NF007714">
    <property type="entry name" value="PRK10410.1-2"/>
    <property type="match status" value="1"/>
</dbReference>
<gene>
    <name evidence="2" type="ORF">SAMN03080606_01269</name>
</gene>
<keyword evidence="1" id="KW-0812">Transmembrane</keyword>
<dbReference type="STRING" id="1120976.SAMN03080606_01269"/>
<proteinExistence type="predicted"/>
<dbReference type="Pfam" id="PF11756">
    <property type="entry name" value="YgbA_NO"/>
    <property type="match status" value="1"/>
</dbReference>
<dbReference type="RefSeq" id="WP_091541267.1">
    <property type="nucleotide sequence ID" value="NZ_FMUS01000006.1"/>
</dbReference>
<dbReference type="EMBL" id="FMUS01000006">
    <property type="protein sequence ID" value="SCY31984.1"/>
    <property type="molecule type" value="Genomic_DNA"/>
</dbReference>
<keyword evidence="3" id="KW-1185">Reference proteome</keyword>
<dbReference type="OrthoDB" id="164329at2"/>
<keyword evidence="1" id="KW-1133">Transmembrane helix</keyword>
<organism evidence="2 3">
    <name type="scientific">Alkaliphilus peptidifermentans DSM 18978</name>
    <dbReference type="NCBI Taxonomy" id="1120976"/>
    <lineage>
        <taxon>Bacteria</taxon>
        <taxon>Bacillati</taxon>
        <taxon>Bacillota</taxon>
        <taxon>Clostridia</taxon>
        <taxon>Peptostreptococcales</taxon>
        <taxon>Natronincolaceae</taxon>
        <taxon>Alkaliphilus</taxon>
    </lineage>
</organism>
<dbReference type="InterPro" id="IPR020483">
    <property type="entry name" value="Uncharacterised_YgbA"/>
</dbReference>
<sequence>MINLEEKRLRREKLTIEKMIGIYCRRNHQRELCIECKALLEYAINKLRVCPFKERKPVCASCRIHCYVGEMKDNIKGVMRYSGPKMLLLYPIDTLAHILHTGLLWIFSSKKTND</sequence>